<protein>
    <recommendedName>
        <fullName evidence="4">GAF domain-containing protein</fullName>
    </recommendedName>
</protein>
<dbReference type="EMBL" id="UWJD01000002">
    <property type="protein sequence ID" value="VCT85821.1"/>
    <property type="molecule type" value="Genomic_DNA"/>
</dbReference>
<evidence type="ECO:0000313" key="1">
    <source>
        <dbReference type="EMBL" id="CAG9704712.1"/>
    </source>
</evidence>
<dbReference type="Gene3D" id="3.30.450.20">
    <property type="entry name" value="PAS domain"/>
    <property type="match status" value="1"/>
</dbReference>
<accession>A0A650MGP2</accession>
<reference evidence="2 3" key="1">
    <citation type="submission" date="2018-06" db="EMBL/GenBank/DDBJ databases">
        <authorList>
            <consortium name="IHU Genomes"/>
        </authorList>
    </citation>
    <scope>NUCLEOTIDE SEQUENCE [LARGE SCALE GENOMIC DNA]</scope>
    <source>
        <strain evidence="2 3">NEC25</strain>
    </source>
</reference>
<reference evidence="1" key="2">
    <citation type="submission" date="2021-10" db="EMBL/GenBank/DDBJ databases">
        <authorList>
            <person name="Mesa V."/>
        </authorList>
    </citation>
    <scope>NUCLEOTIDE SEQUENCE</scope>
    <source>
        <strain evidence="1">CC3_PB</strain>
    </source>
</reference>
<evidence type="ECO:0000313" key="2">
    <source>
        <dbReference type="EMBL" id="VCT85821.1"/>
    </source>
</evidence>
<gene>
    <name evidence="1" type="ORF">CNEO_41444</name>
    <name evidence="2" type="ORF">CNEONATNEC25_03424</name>
</gene>
<dbReference type="Proteomes" id="UP000431451">
    <property type="component" value="Unassembled WGS sequence"/>
</dbReference>
<sequence length="122" mass="14322">MVKYFFSRWSILSQYGKVINISDKDYFYYSIEGKSYVSNLVESILDSTKLNIYSVPVLKEDKVIAILWASIEIEQLCKNLDLWTDCEAICNMIKFSVKRLKSSTFKEIYNYDIIKKSNNTII</sequence>
<organism evidence="2 3">
    <name type="scientific">Clostridium neonatale</name>
    <dbReference type="NCBI Taxonomy" id="137838"/>
    <lineage>
        <taxon>Bacteria</taxon>
        <taxon>Bacillati</taxon>
        <taxon>Bacillota</taxon>
        <taxon>Clostridia</taxon>
        <taxon>Eubacteriales</taxon>
        <taxon>Clostridiaceae</taxon>
        <taxon>Clostridium</taxon>
    </lineage>
</organism>
<proteinExistence type="predicted"/>
<evidence type="ECO:0008006" key="4">
    <source>
        <dbReference type="Google" id="ProtNLM"/>
    </source>
</evidence>
<dbReference type="AlphaFoldDB" id="A0A650MGP2"/>
<evidence type="ECO:0000313" key="3">
    <source>
        <dbReference type="Proteomes" id="UP000431451"/>
    </source>
</evidence>
<dbReference type="RefSeq" id="WP_159162270.1">
    <property type="nucleotide sequence ID" value="NZ_CAKJVE010000004.1"/>
</dbReference>
<dbReference type="Proteomes" id="UP000789738">
    <property type="component" value="Unassembled WGS sequence"/>
</dbReference>
<name>A0A650MGP2_9CLOT</name>
<dbReference type="EMBL" id="CAKJVE010000004">
    <property type="protein sequence ID" value="CAG9704712.1"/>
    <property type="molecule type" value="Genomic_DNA"/>
</dbReference>